<dbReference type="RefSeq" id="WP_107974749.1">
    <property type="nucleotide sequence ID" value="NZ_BMEZ01000003.1"/>
</dbReference>
<dbReference type="GO" id="GO:0015774">
    <property type="term" value="P:polysaccharide transport"/>
    <property type="evidence" value="ECO:0007669"/>
    <property type="project" value="UniProtKB-KW"/>
</dbReference>
<keyword evidence="7 10" id="KW-1133">Transmembrane helix</keyword>
<comment type="caution">
    <text evidence="12">The sequence shown here is derived from an EMBL/GenBank/DDBJ whole genome shotgun (WGS) entry which is preliminary data.</text>
</comment>
<dbReference type="InterPro" id="IPR013525">
    <property type="entry name" value="ABC2_TM"/>
</dbReference>
<dbReference type="PANTHER" id="PTHR30413">
    <property type="entry name" value="INNER MEMBRANE TRANSPORT PERMEASE"/>
    <property type="match status" value="1"/>
</dbReference>
<feature type="transmembrane region" description="Helical" evidence="10">
    <location>
        <begin position="46"/>
        <end position="67"/>
    </location>
</feature>
<dbReference type="PANTHER" id="PTHR30413:SF10">
    <property type="entry name" value="CAPSULE POLYSACCHARIDE EXPORT INNER-MEMBRANE PROTEIN CTRC"/>
    <property type="match status" value="1"/>
</dbReference>
<organism evidence="12 13">
    <name type="scientific">Allosediminivita pacifica</name>
    <dbReference type="NCBI Taxonomy" id="1267769"/>
    <lineage>
        <taxon>Bacteria</taxon>
        <taxon>Pseudomonadati</taxon>
        <taxon>Pseudomonadota</taxon>
        <taxon>Alphaproteobacteria</taxon>
        <taxon>Rhodobacterales</taxon>
        <taxon>Paracoccaceae</taxon>
        <taxon>Allosediminivita</taxon>
    </lineage>
</organism>
<feature type="transmembrane region" description="Helical" evidence="10">
    <location>
        <begin position="79"/>
        <end position="100"/>
    </location>
</feature>
<dbReference type="Pfam" id="PF01061">
    <property type="entry name" value="ABC2_membrane"/>
    <property type="match status" value="1"/>
</dbReference>
<dbReference type="PRINTS" id="PR00164">
    <property type="entry name" value="ABC2TRNSPORT"/>
</dbReference>
<keyword evidence="13" id="KW-1185">Reference proteome</keyword>
<dbReference type="GO" id="GO:0043190">
    <property type="term" value="C:ATP-binding cassette (ABC) transporter complex"/>
    <property type="evidence" value="ECO:0007669"/>
    <property type="project" value="InterPro"/>
</dbReference>
<dbReference type="GO" id="GO:0015920">
    <property type="term" value="P:lipopolysaccharide transport"/>
    <property type="evidence" value="ECO:0007669"/>
    <property type="project" value="TreeGrafter"/>
</dbReference>
<keyword evidence="6 10" id="KW-0812">Transmembrane</keyword>
<dbReference type="AlphaFoldDB" id="A0A2T6B5L7"/>
<evidence type="ECO:0000256" key="5">
    <source>
        <dbReference type="ARBA" id="ARBA00022597"/>
    </source>
</evidence>
<evidence type="ECO:0000259" key="11">
    <source>
        <dbReference type="Pfam" id="PF01061"/>
    </source>
</evidence>
<evidence type="ECO:0000256" key="1">
    <source>
        <dbReference type="ARBA" id="ARBA00004651"/>
    </source>
</evidence>
<keyword evidence="3" id="KW-0813">Transport</keyword>
<sequence length="273" mass="30550">MEPQRLNHPGRLRSVHHQVPRAATLRTVFALILREMSTTYGRSPGGYLWAVAEPALGIALMVWLFSIGFRSPPLGSNFAIFYATGLLPFFFFLMIANKVQTAIQFSKQLLAYPRVTFMDALIARFGLAVLTNAMVSYILFLMILGLYDTRTVLDLGAVLNGYAMAATFGFGVGVLNSLLTAQSPLWGNIWGVVSRPLFLISGVIILPESIPEPYRGWLEWNPLVHVTGEVRRGFYYSYTADYVNPLFVYGTALLLTAVGLLFLRSYHRDLLER</sequence>
<evidence type="ECO:0000313" key="13">
    <source>
        <dbReference type="Proteomes" id="UP000244069"/>
    </source>
</evidence>
<evidence type="ECO:0000256" key="6">
    <source>
        <dbReference type="ARBA" id="ARBA00022692"/>
    </source>
</evidence>
<proteinExistence type="inferred from homology"/>
<protein>
    <submittedName>
        <fullName evidence="12">Capsular polysaccharide transport system permease protein</fullName>
    </submittedName>
</protein>
<feature type="transmembrane region" description="Helical" evidence="10">
    <location>
        <begin position="159"/>
        <end position="178"/>
    </location>
</feature>
<dbReference type="InterPro" id="IPR000412">
    <property type="entry name" value="ABC_2_transport"/>
</dbReference>
<feature type="domain" description="ABC-2 type transporter transmembrane" evidence="11">
    <location>
        <begin position="28"/>
        <end position="231"/>
    </location>
</feature>
<evidence type="ECO:0000313" key="12">
    <source>
        <dbReference type="EMBL" id="PTX51354.1"/>
    </source>
</evidence>
<evidence type="ECO:0000256" key="9">
    <source>
        <dbReference type="ARBA" id="ARBA00023136"/>
    </source>
</evidence>
<dbReference type="GO" id="GO:0140359">
    <property type="term" value="F:ABC-type transporter activity"/>
    <property type="evidence" value="ECO:0007669"/>
    <property type="project" value="InterPro"/>
</dbReference>
<evidence type="ECO:0000256" key="2">
    <source>
        <dbReference type="ARBA" id="ARBA00007783"/>
    </source>
</evidence>
<comment type="similarity">
    <text evidence="2">Belongs to the ABC-2 integral membrane protein family.</text>
</comment>
<evidence type="ECO:0000256" key="7">
    <source>
        <dbReference type="ARBA" id="ARBA00022989"/>
    </source>
</evidence>
<evidence type="ECO:0000256" key="4">
    <source>
        <dbReference type="ARBA" id="ARBA00022475"/>
    </source>
</evidence>
<name>A0A2T6B5L7_9RHOB</name>
<feature type="transmembrane region" description="Helical" evidence="10">
    <location>
        <begin position="185"/>
        <end position="206"/>
    </location>
</feature>
<keyword evidence="5" id="KW-0762">Sugar transport</keyword>
<accession>A0A2T6B5L7</accession>
<dbReference type="Proteomes" id="UP000244069">
    <property type="component" value="Unassembled WGS sequence"/>
</dbReference>
<reference evidence="12 13" key="1">
    <citation type="submission" date="2018-04" db="EMBL/GenBank/DDBJ databases">
        <title>Genomic Encyclopedia of Archaeal and Bacterial Type Strains, Phase II (KMG-II): from individual species to whole genera.</title>
        <authorList>
            <person name="Goeker M."/>
        </authorList>
    </citation>
    <scope>NUCLEOTIDE SEQUENCE [LARGE SCALE GENOMIC DNA]</scope>
    <source>
        <strain evidence="12 13">DSM 29329</strain>
    </source>
</reference>
<gene>
    <name evidence="12" type="ORF">C8N44_10398</name>
</gene>
<evidence type="ECO:0000256" key="8">
    <source>
        <dbReference type="ARBA" id="ARBA00023047"/>
    </source>
</evidence>
<keyword evidence="8" id="KW-0625">Polysaccharide transport</keyword>
<feature type="transmembrane region" description="Helical" evidence="10">
    <location>
        <begin position="121"/>
        <end position="147"/>
    </location>
</feature>
<keyword evidence="4" id="KW-1003">Cell membrane</keyword>
<dbReference type="EMBL" id="QBKN01000003">
    <property type="protein sequence ID" value="PTX51354.1"/>
    <property type="molecule type" value="Genomic_DNA"/>
</dbReference>
<evidence type="ECO:0000256" key="3">
    <source>
        <dbReference type="ARBA" id="ARBA00022448"/>
    </source>
</evidence>
<feature type="transmembrane region" description="Helical" evidence="10">
    <location>
        <begin position="246"/>
        <end position="263"/>
    </location>
</feature>
<keyword evidence="9 10" id="KW-0472">Membrane</keyword>
<evidence type="ECO:0000256" key="10">
    <source>
        <dbReference type="SAM" id="Phobius"/>
    </source>
</evidence>
<dbReference type="OrthoDB" id="8479094at2"/>
<comment type="subcellular location">
    <subcellularLocation>
        <location evidence="1">Cell membrane</location>
        <topology evidence="1">Multi-pass membrane protein</topology>
    </subcellularLocation>
</comment>